<sequence length="231" mass="26822">MHRAPRPTRPDKARRLGYRAKQGYVIFRIRVRRGGRKRPVAKGATYGKPKSHGVNQLKPTRNLQSIAEERVGRRCGGLRVLNSYWVAQDSSYKYFEVILVDPSHKAIRRDPKINWIVNAVHKHREMRGLTSAGRSSRGLGKGHRFSQTKGGSRRAAWIRKNTLHEDYAIFLLSRLINGLLQLYTDITVNKGILALYLQVLFADVYYCIYSTIYVNKNFIPFLLFFYLPYFF</sequence>
<proteinExistence type="inferred from homology"/>
<evidence type="ECO:0000256" key="1">
    <source>
        <dbReference type="ARBA" id="ARBA00006857"/>
    </source>
</evidence>
<evidence type="ECO:0000313" key="5">
    <source>
        <dbReference type="EMBL" id="CAK1543927.1"/>
    </source>
</evidence>
<keyword evidence="6" id="KW-1185">Reference proteome</keyword>
<dbReference type="GO" id="GO:0022625">
    <property type="term" value="C:cytosolic large ribosomal subunit"/>
    <property type="evidence" value="ECO:0007669"/>
    <property type="project" value="TreeGrafter"/>
</dbReference>
<dbReference type="AlphaFoldDB" id="A0AAV1J5N2"/>
<dbReference type="EMBL" id="CAVLEF010000005">
    <property type="protein sequence ID" value="CAK1543927.1"/>
    <property type="molecule type" value="Genomic_DNA"/>
</dbReference>
<reference evidence="5 6" key="1">
    <citation type="submission" date="2023-11" db="EMBL/GenBank/DDBJ databases">
        <authorList>
            <person name="Okamura Y."/>
        </authorList>
    </citation>
    <scope>NUCLEOTIDE SEQUENCE [LARGE SCALE GENOMIC DNA]</scope>
</reference>
<dbReference type="PANTHER" id="PTHR11847">
    <property type="entry name" value="RIBOSOMAL PROTEIN L15"/>
    <property type="match status" value="1"/>
</dbReference>
<dbReference type="Proteomes" id="UP001497472">
    <property type="component" value="Unassembled WGS sequence"/>
</dbReference>
<name>A0AAV1J5N2_9NEOP</name>
<dbReference type="SUPFAM" id="SSF54189">
    <property type="entry name" value="Ribosomal proteins S24e, L23 and L15e"/>
    <property type="match status" value="1"/>
</dbReference>
<evidence type="ECO:0000256" key="3">
    <source>
        <dbReference type="ARBA" id="ARBA00023274"/>
    </source>
</evidence>
<accession>A0AAV1J5N2</accession>
<dbReference type="SMART" id="SM01384">
    <property type="entry name" value="Ribosomal_L15e"/>
    <property type="match status" value="1"/>
</dbReference>
<dbReference type="FunFam" id="3.40.1120.10:FF:000001">
    <property type="entry name" value="Ribosomal protein L15"/>
    <property type="match status" value="1"/>
</dbReference>
<dbReference type="GO" id="GO:0002181">
    <property type="term" value="P:cytoplasmic translation"/>
    <property type="evidence" value="ECO:0007669"/>
    <property type="project" value="TreeGrafter"/>
</dbReference>
<keyword evidence="3 4" id="KW-0687">Ribonucleoprotein</keyword>
<keyword evidence="2 4" id="KW-0689">Ribosomal protein</keyword>
<dbReference type="GO" id="GO:0003723">
    <property type="term" value="F:RNA binding"/>
    <property type="evidence" value="ECO:0007669"/>
    <property type="project" value="TreeGrafter"/>
</dbReference>
<dbReference type="Pfam" id="PF00827">
    <property type="entry name" value="Ribosomal_L15e"/>
    <property type="match status" value="1"/>
</dbReference>
<evidence type="ECO:0000256" key="2">
    <source>
        <dbReference type="ARBA" id="ARBA00022980"/>
    </source>
</evidence>
<comment type="caution">
    <text evidence="5">The sequence shown here is derived from an EMBL/GenBank/DDBJ whole genome shotgun (WGS) entry which is preliminary data.</text>
</comment>
<gene>
    <name evidence="5" type="ORF">LNINA_LOCUS3712</name>
</gene>
<evidence type="ECO:0000256" key="4">
    <source>
        <dbReference type="RuleBase" id="RU000663"/>
    </source>
</evidence>
<evidence type="ECO:0000313" key="6">
    <source>
        <dbReference type="Proteomes" id="UP001497472"/>
    </source>
</evidence>
<protein>
    <recommendedName>
        <fullName evidence="4">Ribosomal protein L15</fullName>
    </recommendedName>
</protein>
<dbReference type="GO" id="GO:0003735">
    <property type="term" value="F:structural constituent of ribosome"/>
    <property type="evidence" value="ECO:0007669"/>
    <property type="project" value="InterPro"/>
</dbReference>
<dbReference type="InterPro" id="IPR020925">
    <property type="entry name" value="Ribosomal_eL15_CS"/>
</dbReference>
<dbReference type="Gene3D" id="3.40.1120.10">
    <property type="entry name" value="Ribosomal protein l15e"/>
    <property type="match status" value="1"/>
</dbReference>
<dbReference type="PANTHER" id="PTHR11847:SF4">
    <property type="entry name" value="LARGE RIBOSOMAL SUBUNIT PROTEIN EL15"/>
    <property type="match status" value="1"/>
</dbReference>
<dbReference type="InterPro" id="IPR000439">
    <property type="entry name" value="Ribosomal_eL15"/>
</dbReference>
<organism evidence="5 6">
    <name type="scientific">Leptosia nina</name>
    <dbReference type="NCBI Taxonomy" id="320188"/>
    <lineage>
        <taxon>Eukaryota</taxon>
        <taxon>Metazoa</taxon>
        <taxon>Ecdysozoa</taxon>
        <taxon>Arthropoda</taxon>
        <taxon>Hexapoda</taxon>
        <taxon>Insecta</taxon>
        <taxon>Pterygota</taxon>
        <taxon>Neoptera</taxon>
        <taxon>Endopterygota</taxon>
        <taxon>Lepidoptera</taxon>
        <taxon>Glossata</taxon>
        <taxon>Ditrysia</taxon>
        <taxon>Papilionoidea</taxon>
        <taxon>Pieridae</taxon>
        <taxon>Pierinae</taxon>
        <taxon>Leptosia</taxon>
    </lineage>
</organism>
<dbReference type="InterPro" id="IPR012678">
    <property type="entry name" value="Ribosomal_uL23/eL15/eS24_sf"/>
</dbReference>
<dbReference type="PROSITE" id="PS01194">
    <property type="entry name" value="RIBOSOMAL_L15E"/>
    <property type="match status" value="1"/>
</dbReference>
<dbReference type="InterPro" id="IPR024794">
    <property type="entry name" value="Rbsml_eL15_core_dom_sf"/>
</dbReference>
<comment type="similarity">
    <text evidence="1 4">Belongs to the eukaryotic ribosomal protein eL15 family.</text>
</comment>